<evidence type="ECO:0000313" key="2">
    <source>
        <dbReference type="Proteomes" id="UP000569005"/>
    </source>
</evidence>
<dbReference type="EMBL" id="JACHEA010000001">
    <property type="protein sequence ID" value="MBB5337841.1"/>
    <property type="molecule type" value="Genomic_DNA"/>
</dbReference>
<reference evidence="1" key="1">
    <citation type="submission" date="2020-08" db="EMBL/GenBank/DDBJ databases">
        <title>Genomic Encyclopedia of Type Strains, Phase IV (KMG-V): Genome sequencing to study the core and pangenomes of soil and plant-associated prokaryotes.</title>
        <authorList>
            <person name="Whitman W."/>
        </authorList>
    </citation>
    <scope>NUCLEOTIDE SEQUENCE</scope>
    <source>
        <strain evidence="1">M8UP15</strain>
    </source>
</reference>
<accession>A0ACC5NTR0</accession>
<sequence>MELAESRSQLPVWMHPLKTLTRLRVVFEDVVRTRDMWFLVASSVWAIEALSTFWTSDITEERNPSWAIVTEADEQLEIAKTHTIVPMQALIRAAIRMLMTSPSK</sequence>
<protein>
    <submittedName>
        <fullName evidence="1">Uncharacterized protein</fullName>
    </submittedName>
</protein>
<gene>
    <name evidence="1" type="ORF">HDF13_000174</name>
</gene>
<comment type="caution">
    <text evidence="1">The sequence shown here is derived from an EMBL/GenBank/DDBJ whole genome shotgun (WGS) entry which is preliminary data.</text>
</comment>
<dbReference type="Proteomes" id="UP000569005">
    <property type="component" value="Unassembled WGS sequence"/>
</dbReference>
<evidence type="ECO:0000313" key="1">
    <source>
        <dbReference type="EMBL" id="MBB5337841.1"/>
    </source>
</evidence>
<organism evidence="1 2">
    <name type="scientific">Tunturiibacter gelidiferens</name>
    <dbReference type="NCBI Taxonomy" id="3069689"/>
    <lineage>
        <taxon>Bacteria</taxon>
        <taxon>Pseudomonadati</taxon>
        <taxon>Acidobacteriota</taxon>
        <taxon>Terriglobia</taxon>
        <taxon>Terriglobales</taxon>
        <taxon>Acidobacteriaceae</taxon>
        <taxon>Tunturiibacter</taxon>
    </lineage>
</organism>
<name>A0ACC5NTR0_9BACT</name>
<keyword evidence="2" id="KW-1185">Reference proteome</keyword>
<proteinExistence type="predicted"/>